<accession>A0ABW1MCT0</accession>
<keyword evidence="10" id="KW-1185">Reference proteome</keyword>
<dbReference type="InterPro" id="IPR007554">
    <property type="entry name" value="Glycerophosphate_synth"/>
</dbReference>
<dbReference type="EMBL" id="JBHSPX010000002">
    <property type="protein sequence ID" value="MFC6061579.1"/>
    <property type="molecule type" value="Genomic_DNA"/>
</dbReference>
<evidence type="ECO:0000256" key="1">
    <source>
        <dbReference type="ARBA" id="ARBA00004202"/>
    </source>
</evidence>
<reference evidence="10" key="1">
    <citation type="journal article" date="2019" name="Int. J. Syst. Evol. Microbiol.">
        <title>The Global Catalogue of Microorganisms (GCM) 10K type strain sequencing project: providing services to taxonomists for standard genome sequencing and annotation.</title>
        <authorList>
            <consortium name="The Broad Institute Genomics Platform"/>
            <consortium name="The Broad Institute Genome Sequencing Center for Infectious Disease"/>
            <person name="Wu L."/>
            <person name="Ma J."/>
        </authorList>
    </citation>
    <scope>NUCLEOTIDE SEQUENCE [LARGE SCALE GENOMIC DNA]</scope>
    <source>
        <strain evidence="10">CGMCC 1.15180</strain>
    </source>
</reference>
<proteinExistence type="inferred from homology"/>
<evidence type="ECO:0000256" key="4">
    <source>
        <dbReference type="ARBA" id="ARBA00022679"/>
    </source>
</evidence>
<dbReference type="PANTHER" id="PTHR37316">
    <property type="entry name" value="TEICHOIC ACID GLYCEROL-PHOSPHATE PRIMASE"/>
    <property type="match status" value="1"/>
</dbReference>
<dbReference type="PANTHER" id="PTHR37316:SF3">
    <property type="entry name" value="TEICHOIC ACID GLYCEROL-PHOSPHATE TRANSFERASE"/>
    <property type="match status" value="1"/>
</dbReference>
<organism evidence="9 10">
    <name type="scientific">Streptomyces ochraceiscleroticus</name>
    <dbReference type="NCBI Taxonomy" id="47761"/>
    <lineage>
        <taxon>Bacteria</taxon>
        <taxon>Bacillati</taxon>
        <taxon>Actinomycetota</taxon>
        <taxon>Actinomycetes</taxon>
        <taxon>Kitasatosporales</taxon>
        <taxon>Streptomycetaceae</taxon>
        <taxon>Streptomyces</taxon>
    </lineage>
</organism>
<comment type="caution">
    <text evidence="9">The sequence shown here is derived from an EMBL/GenBank/DDBJ whole genome shotgun (WGS) entry which is preliminary data.</text>
</comment>
<dbReference type="Gene3D" id="3.40.50.11820">
    <property type="match status" value="1"/>
</dbReference>
<dbReference type="InterPro" id="IPR029044">
    <property type="entry name" value="Nucleotide-diphossugar_trans"/>
</dbReference>
<dbReference type="SUPFAM" id="SSF53756">
    <property type="entry name" value="UDP-Glycosyltransferase/glycogen phosphorylase"/>
    <property type="match status" value="1"/>
</dbReference>
<dbReference type="Pfam" id="PF04464">
    <property type="entry name" value="Glyphos_transf"/>
    <property type="match status" value="1"/>
</dbReference>
<sequence length="781" mass="87442">MPRFSVIVPAYQVQAYLPECLESVLAQEWTDFELIAVDDGSPDGCGALIADAARRDHRVRPVHLPANTGLGPARNAGIAHARGDYLLFLDGDDTLTPGALRAVADRLAATGDPDVLVYDYARTTWSGTAARNQYAHLLAEDGPPAFRLADRPALLRLLMVVWNKAYRRDFVQRQGLSFPPGYYEDTPWTFPALATAESIAVLDRVCVHYRQRRRGSILGTTGRGHFDIFDQYDRVFAFLDSRPELARWRPLMVRRMTDHLTAVYTARGRLPRDSRAEFFRRAAAHCRRYRCADPAPAAVDGAPPRLAVRVRHGLVRLGWHRPFRLLAGAQRLRRAVARHARWLLRRTRRAALGLHYRLQRRLPVRPDHAVFTAHWHRGYAGDPAAIEAKLRELCPGMRTAWVAAPGYEDSVPPGVRWLRPGTAAYWTALARSKYLVNNVHFDGRLAKRPGQVLLQTHRGTPLKHMGLDLQERPAAARGTDFARLLRGVDSWDYSLSANRHATLTWERVYPAGYTTLEYGQPRTDRFLRATAQDVLRIRTELGIPPSATAILYAPTHRDYRRSRRPALDPHRLLRELGPGFVVLVRPHFSSLEGPPYAADVPPAPPGDGVIDVSGHPCVEDLCLASDALVTDYSSLMFDYVNLDRPVVVLTDDWEAYRAARGTYFDLLRHPPGPVARSEEELIDIFASPAWHGPRSAALRATFRSLFCPYDDGHAAERVVRRVFLGDEGSPPDAVPLHERRPAPSPARARSLAVPQPVPGPTTAHASHVAIESPDRLETDRT</sequence>
<dbReference type="SUPFAM" id="SSF53448">
    <property type="entry name" value="Nucleotide-diphospho-sugar transferases"/>
    <property type="match status" value="1"/>
</dbReference>
<feature type="domain" description="Glycosyltransferase 2-like" evidence="8">
    <location>
        <begin position="5"/>
        <end position="170"/>
    </location>
</feature>
<dbReference type="CDD" id="cd00761">
    <property type="entry name" value="Glyco_tranf_GTA_type"/>
    <property type="match status" value="1"/>
</dbReference>
<evidence type="ECO:0000313" key="9">
    <source>
        <dbReference type="EMBL" id="MFC6061579.1"/>
    </source>
</evidence>
<comment type="subcellular location">
    <subcellularLocation>
        <location evidence="1">Cell membrane</location>
        <topology evidence="1">Peripheral membrane protein</topology>
    </subcellularLocation>
</comment>
<keyword evidence="6" id="KW-0472">Membrane</keyword>
<evidence type="ECO:0000256" key="7">
    <source>
        <dbReference type="SAM" id="MobiDB-lite"/>
    </source>
</evidence>
<dbReference type="Proteomes" id="UP001596139">
    <property type="component" value="Unassembled WGS sequence"/>
</dbReference>
<dbReference type="InterPro" id="IPR051612">
    <property type="entry name" value="Teichoic_Acid_Biosynth"/>
</dbReference>
<dbReference type="Gene3D" id="3.40.50.12580">
    <property type="match status" value="1"/>
</dbReference>
<evidence type="ECO:0000256" key="5">
    <source>
        <dbReference type="ARBA" id="ARBA00022944"/>
    </source>
</evidence>
<keyword evidence="3" id="KW-1003">Cell membrane</keyword>
<dbReference type="Gene3D" id="3.90.550.10">
    <property type="entry name" value="Spore Coat Polysaccharide Biosynthesis Protein SpsA, Chain A"/>
    <property type="match status" value="1"/>
</dbReference>
<evidence type="ECO:0000256" key="6">
    <source>
        <dbReference type="ARBA" id="ARBA00023136"/>
    </source>
</evidence>
<dbReference type="Pfam" id="PF00535">
    <property type="entry name" value="Glycos_transf_2"/>
    <property type="match status" value="1"/>
</dbReference>
<dbReference type="InterPro" id="IPR043148">
    <property type="entry name" value="TagF_C"/>
</dbReference>
<dbReference type="InterPro" id="IPR001173">
    <property type="entry name" value="Glyco_trans_2-like"/>
</dbReference>
<feature type="compositionally biased region" description="Basic and acidic residues" evidence="7">
    <location>
        <begin position="772"/>
        <end position="781"/>
    </location>
</feature>
<evidence type="ECO:0000256" key="2">
    <source>
        <dbReference type="ARBA" id="ARBA00010488"/>
    </source>
</evidence>
<feature type="compositionally biased region" description="Low complexity" evidence="7">
    <location>
        <begin position="745"/>
        <end position="754"/>
    </location>
</feature>
<evidence type="ECO:0000259" key="8">
    <source>
        <dbReference type="Pfam" id="PF00535"/>
    </source>
</evidence>
<dbReference type="InterPro" id="IPR043149">
    <property type="entry name" value="TagF_N"/>
</dbReference>
<comment type="similarity">
    <text evidence="2">Belongs to the CDP-glycerol glycerophosphotransferase family.</text>
</comment>
<keyword evidence="5" id="KW-0777">Teichoic acid biosynthesis</keyword>
<evidence type="ECO:0000313" key="10">
    <source>
        <dbReference type="Proteomes" id="UP001596139"/>
    </source>
</evidence>
<keyword evidence="4" id="KW-0808">Transferase</keyword>
<gene>
    <name evidence="9" type="ORF">ACFP4F_03330</name>
</gene>
<feature type="region of interest" description="Disordered" evidence="7">
    <location>
        <begin position="729"/>
        <end position="781"/>
    </location>
</feature>
<dbReference type="RefSeq" id="WP_051862557.1">
    <property type="nucleotide sequence ID" value="NZ_JBHSPX010000002.1"/>
</dbReference>
<protein>
    <submittedName>
        <fullName evidence="9">CDP-glycerol glycerophosphotransferase family protein</fullName>
    </submittedName>
</protein>
<evidence type="ECO:0000256" key="3">
    <source>
        <dbReference type="ARBA" id="ARBA00022475"/>
    </source>
</evidence>
<name>A0ABW1MCT0_9ACTN</name>